<proteinExistence type="predicted"/>
<gene>
    <name evidence="1" type="ORF">H9Q80_02205</name>
</gene>
<dbReference type="EMBL" id="CP060636">
    <property type="protein sequence ID" value="QNM12786.1"/>
    <property type="molecule type" value="Genomic_DNA"/>
</dbReference>
<protein>
    <submittedName>
        <fullName evidence="1">Uncharacterized protein</fullName>
    </submittedName>
</protein>
<reference evidence="1 2" key="1">
    <citation type="submission" date="2020-08" db="EMBL/GenBank/DDBJ databases">
        <authorList>
            <person name="Liu C."/>
            <person name="Sun Q."/>
        </authorList>
    </citation>
    <scope>NUCLEOTIDE SEQUENCE [LARGE SCALE GENOMIC DNA]</scope>
    <source>
        <strain evidence="1 2">NSJ-61</strain>
    </source>
</reference>
<sequence>MIENLNDVINTLDNIAQDYKTHTHEWNQLVDCIGFLCNLKSAMDNLGVYITQKNDMDGKLL</sequence>
<name>A0A7G9GPQ4_9FIRM</name>
<dbReference type="Proteomes" id="UP000515856">
    <property type="component" value="Chromosome"/>
</dbReference>
<organism evidence="1 2">
    <name type="scientific">[Eubacterium] hominis</name>
    <dbReference type="NCBI Taxonomy" id="2764325"/>
    <lineage>
        <taxon>Bacteria</taxon>
        <taxon>Bacillati</taxon>
        <taxon>Bacillota</taxon>
        <taxon>Erysipelotrichia</taxon>
        <taxon>Erysipelotrichales</taxon>
        <taxon>Erysipelotrichaceae</taxon>
        <taxon>Amedibacillus</taxon>
    </lineage>
</organism>
<evidence type="ECO:0000313" key="1">
    <source>
        <dbReference type="EMBL" id="QNM12786.1"/>
    </source>
</evidence>
<dbReference type="AlphaFoldDB" id="A0A7G9GPQ4"/>
<accession>A0A7G9GPQ4</accession>
<dbReference type="KEGG" id="ehn:H9Q80_02205"/>
<keyword evidence="2" id="KW-1185">Reference proteome</keyword>
<evidence type="ECO:0000313" key="2">
    <source>
        <dbReference type="Proteomes" id="UP000515856"/>
    </source>
</evidence>
<dbReference type="RefSeq" id="WP_117455408.1">
    <property type="nucleotide sequence ID" value="NZ_CP060636.1"/>
</dbReference>